<gene>
    <name evidence="8" type="ORF">A0H81_12588</name>
</gene>
<proteinExistence type="inferred from homology"/>
<evidence type="ECO:0000313" key="9">
    <source>
        <dbReference type="Proteomes" id="UP000092993"/>
    </source>
</evidence>
<evidence type="ECO:0000256" key="6">
    <source>
        <dbReference type="PIRSR" id="PIRSR006806-1"/>
    </source>
</evidence>
<dbReference type="InterPro" id="IPR037171">
    <property type="entry name" value="NagB/RpiA_transferase-like"/>
</dbReference>
<keyword evidence="2 6" id="KW-0547">Nucleotide-binding</keyword>
<evidence type="ECO:0000256" key="4">
    <source>
        <dbReference type="ARBA" id="ARBA00036539"/>
    </source>
</evidence>
<evidence type="ECO:0000256" key="3">
    <source>
        <dbReference type="ARBA" id="ARBA00022840"/>
    </source>
</evidence>
<feature type="binding site" evidence="6">
    <location>
        <position position="46"/>
    </location>
    <ligand>
        <name>substrate</name>
    </ligand>
</feature>
<dbReference type="InterPro" id="IPR002698">
    <property type="entry name" value="FTHF_cligase"/>
</dbReference>
<evidence type="ECO:0000256" key="7">
    <source>
        <dbReference type="RuleBase" id="RU361279"/>
    </source>
</evidence>
<keyword evidence="7" id="KW-0460">Magnesium</keyword>
<dbReference type="EC" id="6.3.3.2" evidence="5 7"/>
<reference evidence="8 9" key="1">
    <citation type="submission" date="2016-03" db="EMBL/GenBank/DDBJ databases">
        <title>Whole genome sequencing of Grifola frondosa 9006-11.</title>
        <authorList>
            <person name="Min B."/>
            <person name="Park H."/>
            <person name="Kim J.-G."/>
            <person name="Cho H."/>
            <person name="Oh Y.-L."/>
            <person name="Kong W.-S."/>
            <person name="Choi I.-G."/>
        </authorList>
    </citation>
    <scope>NUCLEOTIDE SEQUENCE [LARGE SCALE GENOMIC DNA]</scope>
    <source>
        <strain evidence="8 9">9006-11</strain>
    </source>
</reference>
<dbReference type="PANTHER" id="PTHR23407">
    <property type="entry name" value="ATPASE INHIBITOR/5-FORMYLTETRAHYDROFOLATE CYCLO-LIGASE"/>
    <property type="match status" value="1"/>
</dbReference>
<dbReference type="GO" id="GO:0005739">
    <property type="term" value="C:mitochondrion"/>
    <property type="evidence" value="ECO:0007669"/>
    <property type="project" value="TreeGrafter"/>
</dbReference>
<dbReference type="InterPro" id="IPR024185">
    <property type="entry name" value="FTHF_cligase-like_sf"/>
</dbReference>
<dbReference type="OrthoDB" id="2015992at2759"/>
<dbReference type="Gene3D" id="3.40.50.10420">
    <property type="entry name" value="NagB/RpiA/CoA transferase-like"/>
    <property type="match status" value="1"/>
</dbReference>
<dbReference type="GO" id="GO:0005524">
    <property type="term" value="F:ATP binding"/>
    <property type="evidence" value="ECO:0007669"/>
    <property type="project" value="UniProtKB-KW"/>
</dbReference>
<dbReference type="EMBL" id="LUGG01000024">
    <property type="protein sequence ID" value="OBZ67527.1"/>
    <property type="molecule type" value="Genomic_DNA"/>
</dbReference>
<dbReference type="AlphaFoldDB" id="A0A1C7LTY5"/>
<dbReference type="SUPFAM" id="SSF100950">
    <property type="entry name" value="NagB/RpiA/CoA transferase-like"/>
    <property type="match status" value="1"/>
</dbReference>
<comment type="cofactor">
    <cofactor evidence="7">
        <name>Mg(2+)</name>
        <dbReference type="ChEBI" id="CHEBI:18420"/>
    </cofactor>
</comment>
<evidence type="ECO:0000256" key="2">
    <source>
        <dbReference type="ARBA" id="ARBA00022741"/>
    </source>
</evidence>
<dbReference type="GO" id="GO:0046872">
    <property type="term" value="F:metal ion binding"/>
    <property type="evidence" value="ECO:0007669"/>
    <property type="project" value="UniProtKB-KW"/>
</dbReference>
<keyword evidence="9" id="KW-1185">Reference proteome</keyword>
<dbReference type="PANTHER" id="PTHR23407:SF1">
    <property type="entry name" value="5-FORMYLTETRAHYDROFOLATE CYCLO-LIGASE"/>
    <property type="match status" value="1"/>
</dbReference>
<dbReference type="PIRSF" id="PIRSF006806">
    <property type="entry name" value="FTHF_cligase"/>
    <property type="match status" value="1"/>
</dbReference>
<evidence type="ECO:0000256" key="5">
    <source>
        <dbReference type="ARBA" id="ARBA00038966"/>
    </source>
</evidence>
<sequence>MAASLRALSSAEIATQSQEITRRVLSSPFFLRSKNVSCYLNMPSGEVDTSELVSEILRAGKTLFVPKMNTKGDGTMDFFQVHGEEDLRSFPSGLWGIKEPNYERGGKRRASALESAASDQLDLILLPGVAFDKSLSRLGHGKGYYDRFISEYTSPTIGNKGKPLLVALALREQILEAGQVPTVLHDWKMDVIVGPDGILCREEFAE</sequence>
<dbReference type="STRING" id="5627.A0A1C7LTY5"/>
<keyword evidence="8" id="KW-0436">Ligase</keyword>
<dbReference type="OMA" id="STIYPCQ"/>
<comment type="similarity">
    <text evidence="1 7">Belongs to the 5-formyltetrahydrofolate cyclo-ligase family.</text>
</comment>
<name>A0A1C7LTY5_GRIFR</name>
<organism evidence="8 9">
    <name type="scientific">Grifola frondosa</name>
    <name type="common">Maitake</name>
    <name type="synonym">Polyporus frondosus</name>
    <dbReference type="NCBI Taxonomy" id="5627"/>
    <lineage>
        <taxon>Eukaryota</taxon>
        <taxon>Fungi</taxon>
        <taxon>Dikarya</taxon>
        <taxon>Basidiomycota</taxon>
        <taxon>Agaricomycotina</taxon>
        <taxon>Agaricomycetes</taxon>
        <taxon>Polyporales</taxon>
        <taxon>Grifolaceae</taxon>
        <taxon>Grifola</taxon>
    </lineage>
</organism>
<evidence type="ECO:0000256" key="1">
    <source>
        <dbReference type="ARBA" id="ARBA00010638"/>
    </source>
</evidence>
<accession>A0A1C7LTY5</accession>
<protein>
    <recommendedName>
        <fullName evidence="5 7">5-formyltetrahydrofolate cyclo-ligase</fullName>
        <ecNumber evidence="5 7">6.3.3.2</ecNumber>
    </recommendedName>
</protein>
<keyword evidence="3 6" id="KW-0067">ATP-binding</keyword>
<dbReference type="Proteomes" id="UP000092993">
    <property type="component" value="Unassembled WGS sequence"/>
</dbReference>
<dbReference type="NCBIfam" id="TIGR02727">
    <property type="entry name" value="MTHFS_bact"/>
    <property type="match status" value="1"/>
</dbReference>
<dbReference type="Pfam" id="PF01812">
    <property type="entry name" value="5-FTHF_cyc-lig"/>
    <property type="match status" value="1"/>
</dbReference>
<dbReference type="GO" id="GO:0030272">
    <property type="term" value="F:5-formyltetrahydrofolate cyclo-ligase activity"/>
    <property type="evidence" value="ECO:0007669"/>
    <property type="project" value="UniProtKB-EC"/>
</dbReference>
<comment type="catalytic activity">
    <reaction evidence="4 7">
        <text>(6S)-5-formyl-5,6,7,8-tetrahydrofolate + ATP = (6R)-5,10-methenyltetrahydrofolate + ADP + phosphate</text>
        <dbReference type="Rhea" id="RHEA:10488"/>
        <dbReference type="ChEBI" id="CHEBI:30616"/>
        <dbReference type="ChEBI" id="CHEBI:43474"/>
        <dbReference type="ChEBI" id="CHEBI:57455"/>
        <dbReference type="ChEBI" id="CHEBI:57457"/>
        <dbReference type="ChEBI" id="CHEBI:456216"/>
        <dbReference type="EC" id="6.3.3.2"/>
    </reaction>
</comment>
<feature type="binding site" evidence="6">
    <location>
        <begin position="137"/>
        <end position="145"/>
    </location>
    <ligand>
        <name>ATP</name>
        <dbReference type="ChEBI" id="CHEBI:30616"/>
    </ligand>
</feature>
<evidence type="ECO:0000313" key="8">
    <source>
        <dbReference type="EMBL" id="OBZ67527.1"/>
    </source>
</evidence>
<dbReference type="GO" id="GO:0035999">
    <property type="term" value="P:tetrahydrofolate interconversion"/>
    <property type="evidence" value="ECO:0007669"/>
    <property type="project" value="TreeGrafter"/>
</dbReference>
<feature type="binding site" evidence="6">
    <location>
        <position position="40"/>
    </location>
    <ligand>
        <name>substrate</name>
    </ligand>
</feature>
<dbReference type="GO" id="GO:0009396">
    <property type="term" value="P:folic acid-containing compound biosynthetic process"/>
    <property type="evidence" value="ECO:0007669"/>
    <property type="project" value="TreeGrafter"/>
</dbReference>
<keyword evidence="7" id="KW-0479">Metal-binding</keyword>
<comment type="caution">
    <text evidence="8">The sequence shown here is derived from an EMBL/GenBank/DDBJ whole genome shotgun (WGS) entry which is preliminary data.</text>
</comment>